<dbReference type="Proteomes" id="UP000274822">
    <property type="component" value="Unassembled WGS sequence"/>
</dbReference>
<accession>A0A433P925</accession>
<sequence>MAVATRSMTARTRSQTCGQPWIASYDVISKKRVRQRRVTLFQTANTVADIAMTVIAIPTTMSTIHLLPSPPSIRTTDTTTICAATPAVTTICAATPAVTTICAANTAATTICTATTVDTSICAATSAVTTICAATPVVTTICAANTAATTICTTPAVTTICTDTTAATTTTSADTTATTKKEQRQKQLLTRLHNIHDRLSIDPTINNTIVNDHNVGIIRTNLYNIRLAAYVAQYHPYDINTLSPRRKGCLSFEAERTFRDTQLKSTDKPMEIYNFDSKYRSARETYLRFVRRFGFGVVLISKTTVGSFVDISQTLLDANIPNTTVVSQYYKKYTSAHCRTVIIGELVKIINDPTNVEAEFVMMFGI</sequence>
<name>A0A433P925_9FUNG</name>
<evidence type="ECO:0000313" key="2">
    <source>
        <dbReference type="Proteomes" id="UP000274822"/>
    </source>
</evidence>
<evidence type="ECO:0000313" key="1">
    <source>
        <dbReference type="EMBL" id="RUS13985.1"/>
    </source>
</evidence>
<organism evidence="1 2">
    <name type="scientific">Jimgerdemannia flammicorona</name>
    <dbReference type="NCBI Taxonomy" id="994334"/>
    <lineage>
        <taxon>Eukaryota</taxon>
        <taxon>Fungi</taxon>
        <taxon>Fungi incertae sedis</taxon>
        <taxon>Mucoromycota</taxon>
        <taxon>Mucoromycotina</taxon>
        <taxon>Endogonomycetes</taxon>
        <taxon>Endogonales</taxon>
        <taxon>Endogonaceae</taxon>
        <taxon>Jimgerdemannia</taxon>
    </lineage>
</organism>
<gene>
    <name evidence="1" type="ORF">BC938DRAFT_477586</name>
</gene>
<keyword evidence="2" id="KW-1185">Reference proteome</keyword>
<reference evidence="1 2" key="1">
    <citation type="journal article" date="2018" name="New Phytol.">
        <title>Phylogenomics of Endogonaceae and evolution of mycorrhizas within Mucoromycota.</title>
        <authorList>
            <person name="Chang Y."/>
            <person name="Desiro A."/>
            <person name="Na H."/>
            <person name="Sandor L."/>
            <person name="Lipzen A."/>
            <person name="Clum A."/>
            <person name="Barry K."/>
            <person name="Grigoriev I.V."/>
            <person name="Martin F.M."/>
            <person name="Stajich J.E."/>
            <person name="Smith M.E."/>
            <person name="Bonito G."/>
            <person name="Spatafora J.W."/>
        </authorList>
    </citation>
    <scope>NUCLEOTIDE SEQUENCE [LARGE SCALE GENOMIC DNA]</scope>
    <source>
        <strain evidence="1 2">AD002</strain>
    </source>
</reference>
<dbReference type="EMBL" id="RBNJ01028331">
    <property type="protein sequence ID" value="RUS13985.1"/>
    <property type="molecule type" value="Genomic_DNA"/>
</dbReference>
<dbReference type="AlphaFoldDB" id="A0A433P925"/>
<proteinExistence type="predicted"/>
<comment type="caution">
    <text evidence="1">The sequence shown here is derived from an EMBL/GenBank/DDBJ whole genome shotgun (WGS) entry which is preliminary data.</text>
</comment>
<protein>
    <submittedName>
        <fullName evidence="1">Uncharacterized protein</fullName>
    </submittedName>
</protein>